<dbReference type="Proteomes" id="UP001189429">
    <property type="component" value="Unassembled WGS sequence"/>
</dbReference>
<proteinExistence type="predicted"/>
<name>A0ABN9WCA9_9DINO</name>
<protein>
    <submittedName>
        <fullName evidence="1">Uncharacterized protein</fullName>
    </submittedName>
</protein>
<dbReference type="EMBL" id="CAUYUJ010018483">
    <property type="protein sequence ID" value="CAK0883926.1"/>
    <property type="molecule type" value="Genomic_DNA"/>
</dbReference>
<gene>
    <name evidence="1" type="ORF">PCOR1329_LOCUS66003</name>
</gene>
<accession>A0ABN9WCA9</accession>
<comment type="caution">
    <text evidence="1">The sequence shown here is derived from an EMBL/GenBank/DDBJ whole genome shotgun (WGS) entry which is preliminary data.</text>
</comment>
<keyword evidence="2" id="KW-1185">Reference proteome</keyword>
<sequence>MTLGSSFASHISLSSASARCHCSPFSHTTLGSSFASHISLSSASARCHCWPFSQALIPTL</sequence>
<organism evidence="1 2">
    <name type="scientific">Prorocentrum cordatum</name>
    <dbReference type="NCBI Taxonomy" id="2364126"/>
    <lineage>
        <taxon>Eukaryota</taxon>
        <taxon>Sar</taxon>
        <taxon>Alveolata</taxon>
        <taxon>Dinophyceae</taxon>
        <taxon>Prorocentrales</taxon>
        <taxon>Prorocentraceae</taxon>
        <taxon>Prorocentrum</taxon>
    </lineage>
</organism>
<reference evidence="1" key="1">
    <citation type="submission" date="2023-10" db="EMBL/GenBank/DDBJ databases">
        <authorList>
            <person name="Chen Y."/>
            <person name="Shah S."/>
            <person name="Dougan E. K."/>
            <person name="Thang M."/>
            <person name="Chan C."/>
        </authorList>
    </citation>
    <scope>NUCLEOTIDE SEQUENCE [LARGE SCALE GENOMIC DNA]</scope>
</reference>
<evidence type="ECO:0000313" key="1">
    <source>
        <dbReference type="EMBL" id="CAK0883926.1"/>
    </source>
</evidence>
<evidence type="ECO:0000313" key="2">
    <source>
        <dbReference type="Proteomes" id="UP001189429"/>
    </source>
</evidence>